<accession>A0A392TLF7</accession>
<protein>
    <submittedName>
        <fullName evidence="1">Uncharacterized protein</fullName>
    </submittedName>
</protein>
<keyword evidence="2" id="KW-1185">Reference proteome</keyword>
<feature type="non-terminal residue" evidence="1">
    <location>
        <position position="45"/>
    </location>
</feature>
<name>A0A392TLF7_9FABA</name>
<reference evidence="1 2" key="1">
    <citation type="journal article" date="2018" name="Front. Plant Sci.">
        <title>Red Clover (Trifolium pratense) and Zigzag Clover (T. medium) - A Picture of Genomic Similarities and Differences.</title>
        <authorList>
            <person name="Dluhosova J."/>
            <person name="Istvanek J."/>
            <person name="Nedelnik J."/>
            <person name="Repkova J."/>
        </authorList>
    </citation>
    <scope>NUCLEOTIDE SEQUENCE [LARGE SCALE GENOMIC DNA]</scope>
    <source>
        <strain evidence="2">cv. 10/8</strain>
        <tissue evidence="1">Leaf</tissue>
    </source>
</reference>
<dbReference type="EMBL" id="LXQA010596787">
    <property type="protein sequence ID" value="MCI61277.1"/>
    <property type="molecule type" value="Genomic_DNA"/>
</dbReference>
<evidence type="ECO:0000313" key="2">
    <source>
        <dbReference type="Proteomes" id="UP000265520"/>
    </source>
</evidence>
<dbReference type="AlphaFoldDB" id="A0A392TLF7"/>
<comment type="caution">
    <text evidence="1">The sequence shown here is derived from an EMBL/GenBank/DDBJ whole genome shotgun (WGS) entry which is preliminary data.</text>
</comment>
<sequence>MVTERLPATPNVQKQKVFGHLARSGELASLSDSQRPDQKQDILLR</sequence>
<dbReference type="Proteomes" id="UP000265520">
    <property type="component" value="Unassembled WGS sequence"/>
</dbReference>
<evidence type="ECO:0000313" key="1">
    <source>
        <dbReference type="EMBL" id="MCI61277.1"/>
    </source>
</evidence>
<organism evidence="1 2">
    <name type="scientific">Trifolium medium</name>
    <dbReference type="NCBI Taxonomy" id="97028"/>
    <lineage>
        <taxon>Eukaryota</taxon>
        <taxon>Viridiplantae</taxon>
        <taxon>Streptophyta</taxon>
        <taxon>Embryophyta</taxon>
        <taxon>Tracheophyta</taxon>
        <taxon>Spermatophyta</taxon>
        <taxon>Magnoliopsida</taxon>
        <taxon>eudicotyledons</taxon>
        <taxon>Gunneridae</taxon>
        <taxon>Pentapetalae</taxon>
        <taxon>rosids</taxon>
        <taxon>fabids</taxon>
        <taxon>Fabales</taxon>
        <taxon>Fabaceae</taxon>
        <taxon>Papilionoideae</taxon>
        <taxon>50 kb inversion clade</taxon>
        <taxon>NPAAA clade</taxon>
        <taxon>Hologalegina</taxon>
        <taxon>IRL clade</taxon>
        <taxon>Trifolieae</taxon>
        <taxon>Trifolium</taxon>
    </lineage>
</organism>
<proteinExistence type="predicted"/>